<dbReference type="SUPFAM" id="SSF57701">
    <property type="entry name" value="Zn2/Cys6 DNA-binding domain"/>
    <property type="match status" value="1"/>
</dbReference>
<gene>
    <name evidence="5" type="ORF">NliqN6_2268</name>
</gene>
<evidence type="ECO:0000256" key="3">
    <source>
        <dbReference type="SAM" id="MobiDB-lite"/>
    </source>
</evidence>
<dbReference type="GO" id="GO:0008270">
    <property type="term" value="F:zinc ion binding"/>
    <property type="evidence" value="ECO:0007669"/>
    <property type="project" value="InterPro"/>
</dbReference>
<evidence type="ECO:0000256" key="2">
    <source>
        <dbReference type="ARBA" id="ARBA00023242"/>
    </source>
</evidence>
<dbReference type="GO" id="GO:0000981">
    <property type="term" value="F:DNA-binding transcription factor activity, RNA polymerase II-specific"/>
    <property type="evidence" value="ECO:0007669"/>
    <property type="project" value="InterPro"/>
</dbReference>
<dbReference type="PROSITE" id="PS50048">
    <property type="entry name" value="ZN2_CY6_FUNGAL_2"/>
    <property type="match status" value="1"/>
</dbReference>
<keyword evidence="6" id="KW-1185">Reference proteome</keyword>
<dbReference type="PANTHER" id="PTHR37534:SF20">
    <property type="entry name" value="PRO1A C6 ZINK-FINGER PROTEIN"/>
    <property type="match status" value="1"/>
</dbReference>
<feature type="region of interest" description="Disordered" evidence="3">
    <location>
        <begin position="62"/>
        <end position="94"/>
    </location>
</feature>
<reference evidence="5" key="1">
    <citation type="submission" date="2020-07" db="EMBL/GenBank/DDBJ databases">
        <title>Draft Genome Sequence of a Deep-Sea Yeast, Naganishia (Cryptococcus) liquefaciens strain N6.</title>
        <authorList>
            <person name="Han Y.W."/>
            <person name="Kajitani R."/>
            <person name="Morimoto H."/>
            <person name="Parhat M."/>
            <person name="Tsubouchi H."/>
            <person name="Bakenova O."/>
            <person name="Ogata M."/>
            <person name="Argunhan B."/>
            <person name="Aoki R."/>
            <person name="Kajiwara S."/>
            <person name="Itoh T."/>
            <person name="Iwasaki H."/>
        </authorList>
    </citation>
    <scope>NUCLEOTIDE SEQUENCE</scope>
    <source>
        <strain evidence="5">N6</strain>
    </source>
</reference>
<dbReference type="Gene3D" id="4.10.240.10">
    <property type="entry name" value="Zn(2)-C6 fungal-type DNA-binding domain"/>
    <property type="match status" value="1"/>
</dbReference>
<proteinExistence type="predicted"/>
<dbReference type="AlphaFoldDB" id="A0A8H3TRY4"/>
<feature type="domain" description="Zn(2)-C6 fungal-type" evidence="4">
    <location>
        <begin position="16"/>
        <end position="46"/>
    </location>
</feature>
<name>A0A8H3TRY4_9TREE</name>
<comment type="subcellular location">
    <subcellularLocation>
        <location evidence="1">Nucleus</location>
    </subcellularLocation>
</comment>
<dbReference type="SMART" id="SM00066">
    <property type="entry name" value="GAL4"/>
    <property type="match status" value="1"/>
</dbReference>
<dbReference type="PANTHER" id="PTHR37534">
    <property type="entry name" value="TRANSCRIPTIONAL ACTIVATOR PROTEIN UGA3"/>
    <property type="match status" value="1"/>
</dbReference>
<evidence type="ECO:0000313" key="5">
    <source>
        <dbReference type="EMBL" id="GHJ85866.1"/>
    </source>
</evidence>
<accession>A0A8H3TRY4</accession>
<evidence type="ECO:0000313" key="6">
    <source>
        <dbReference type="Proteomes" id="UP000620104"/>
    </source>
</evidence>
<dbReference type="EMBL" id="BLZA01000016">
    <property type="protein sequence ID" value="GHJ85866.1"/>
    <property type="molecule type" value="Genomic_DNA"/>
</dbReference>
<organism evidence="5 6">
    <name type="scientific">Naganishia liquefaciens</name>
    <dbReference type="NCBI Taxonomy" id="104408"/>
    <lineage>
        <taxon>Eukaryota</taxon>
        <taxon>Fungi</taxon>
        <taxon>Dikarya</taxon>
        <taxon>Basidiomycota</taxon>
        <taxon>Agaricomycotina</taxon>
        <taxon>Tremellomycetes</taxon>
        <taxon>Filobasidiales</taxon>
        <taxon>Filobasidiaceae</taxon>
        <taxon>Naganishia</taxon>
    </lineage>
</organism>
<keyword evidence="2" id="KW-0539">Nucleus</keyword>
<dbReference type="InterPro" id="IPR036864">
    <property type="entry name" value="Zn2-C6_fun-type_DNA-bd_sf"/>
</dbReference>
<dbReference type="InterPro" id="IPR021858">
    <property type="entry name" value="Fun_TF"/>
</dbReference>
<dbReference type="GO" id="GO:0005634">
    <property type="term" value="C:nucleus"/>
    <property type="evidence" value="ECO:0007669"/>
    <property type="project" value="UniProtKB-SubCell"/>
</dbReference>
<dbReference type="CDD" id="cd12148">
    <property type="entry name" value="fungal_TF_MHR"/>
    <property type="match status" value="1"/>
</dbReference>
<dbReference type="InterPro" id="IPR001138">
    <property type="entry name" value="Zn2Cys6_DnaBD"/>
</dbReference>
<protein>
    <recommendedName>
        <fullName evidence="4">Zn(2)-C6 fungal-type domain-containing protein</fullName>
    </recommendedName>
</protein>
<dbReference type="PROSITE" id="PS00463">
    <property type="entry name" value="ZN2_CY6_FUNGAL_1"/>
    <property type="match status" value="1"/>
</dbReference>
<sequence>MPPDPSNSRKTRTKTGCLVCRARRVRCDEDRPKCRKCVKYMADCVYPEEKAFDPRENRIALDRRHRTSRSRSRDAVTLSRRERKLSPPQLTEEQRMAQQTAYIHAICRNTRMSSFFTSPQSPPDFLRAEFTSEAELEAVHHALSYTLSIIVVDEQNNQFVWLAPLFLLPSSEAPLGRRALRYAMMALGATHLASLRRRAEHLQSASETSEFAKKYHAVALKALREARSVAVEVHDDRFLAACTILLCNAVLGARTDWREAHRYAIEAIRARGGCAAILAEPRERLDPIRAVLEQIAMTDLIAAMCTGQRTALLGRGDDDWWEAVNLDGQSAESQQYDSVENNLGIHRGLLLLQAKILNLIADRIHLDQCYLPDIAIPLSTARASHHPTIDSTAKGLHHELLEWRFRLPTIALGAGAQLRSLATWHECNIMLERDVFGASRYDLAVQGSVDCILELCAEATSDKIEYLNPSLMTAGVNAIRVEQRDAITSLIHSFEAQCGDELSVLLEVLVESWARADTGANEEALGYRQLLLDIGKPVLIG</sequence>
<dbReference type="OrthoDB" id="5419315at2759"/>
<dbReference type="CDD" id="cd00067">
    <property type="entry name" value="GAL4"/>
    <property type="match status" value="1"/>
</dbReference>
<evidence type="ECO:0000256" key="1">
    <source>
        <dbReference type="ARBA" id="ARBA00004123"/>
    </source>
</evidence>
<comment type="caution">
    <text evidence="5">The sequence shown here is derived from an EMBL/GenBank/DDBJ whole genome shotgun (WGS) entry which is preliminary data.</text>
</comment>
<dbReference type="Pfam" id="PF00172">
    <property type="entry name" value="Zn_clus"/>
    <property type="match status" value="1"/>
</dbReference>
<dbReference type="Proteomes" id="UP000620104">
    <property type="component" value="Unassembled WGS sequence"/>
</dbReference>
<dbReference type="Pfam" id="PF11951">
    <property type="entry name" value="Fungal_trans_2"/>
    <property type="match status" value="1"/>
</dbReference>
<evidence type="ECO:0000259" key="4">
    <source>
        <dbReference type="PROSITE" id="PS50048"/>
    </source>
</evidence>